<dbReference type="SUPFAM" id="SSF52540">
    <property type="entry name" value="P-loop containing nucleoside triphosphate hydrolases"/>
    <property type="match status" value="1"/>
</dbReference>
<gene>
    <name evidence="1" type="ORF">SCE1572_19680</name>
</gene>
<dbReference type="EMBL" id="CP003969">
    <property type="protein sequence ID" value="AGP36518.1"/>
    <property type="molecule type" value="Genomic_DNA"/>
</dbReference>
<dbReference type="eggNOG" id="COG1100">
    <property type="taxonomic scope" value="Bacteria"/>
</dbReference>
<dbReference type="PATRIC" id="fig|1254432.3.peg.4449"/>
<organism evidence="1 2">
    <name type="scientific">Sorangium cellulosum So0157-2</name>
    <dbReference type="NCBI Taxonomy" id="1254432"/>
    <lineage>
        <taxon>Bacteria</taxon>
        <taxon>Pseudomonadati</taxon>
        <taxon>Myxococcota</taxon>
        <taxon>Polyangia</taxon>
        <taxon>Polyangiales</taxon>
        <taxon>Polyangiaceae</taxon>
        <taxon>Sorangium</taxon>
    </lineage>
</organism>
<evidence type="ECO:0000313" key="2">
    <source>
        <dbReference type="Proteomes" id="UP000014803"/>
    </source>
</evidence>
<evidence type="ECO:0000313" key="1">
    <source>
        <dbReference type="EMBL" id="AGP36518.1"/>
    </source>
</evidence>
<dbReference type="InterPro" id="IPR027417">
    <property type="entry name" value="P-loop_NTPase"/>
</dbReference>
<reference evidence="1 2" key="1">
    <citation type="journal article" date="2013" name="Sci. Rep.">
        <title>Extraordinary expansion of a Sorangium cellulosum genome from an alkaline milieu.</title>
        <authorList>
            <person name="Han K."/>
            <person name="Li Z.F."/>
            <person name="Peng R."/>
            <person name="Zhu L.P."/>
            <person name="Zhou T."/>
            <person name="Wang L.G."/>
            <person name="Li S.G."/>
            <person name="Zhang X.B."/>
            <person name="Hu W."/>
            <person name="Wu Z.H."/>
            <person name="Qin N."/>
            <person name="Li Y.Z."/>
        </authorList>
    </citation>
    <scope>NUCLEOTIDE SEQUENCE [LARGE SCALE GENOMIC DNA]</scope>
    <source>
        <strain evidence="1 2">So0157-2</strain>
    </source>
</reference>
<name>S4Y0U7_SORCE</name>
<accession>S4Y0U7</accession>
<dbReference type="AlphaFoldDB" id="S4Y0U7"/>
<proteinExistence type="predicted"/>
<dbReference type="KEGG" id="scu:SCE1572_19680"/>
<protein>
    <submittedName>
        <fullName evidence="1">Uncharacterized protein</fullName>
    </submittedName>
</protein>
<sequence>MPGPALSYASVMPPLDLHVALFGASGAGKTVLLAAFYRAQTQPSFQQEYAYKIQAVNKAQGNQLLGRFYRLEEGRFPDGSTRFDEYEFDFFPRDLPEPAVRIHWYDYPGRWWEDEPVDADEREAMRQGLLRLGMSQVGILLADGAKYRAEGTGYIRWLFEHFADECDRLRRASAATGDEVSFPREWILALSKADLFPPDYGARDFEREVCRDADDQLAKLCSVLRAEHAFGHRFMLLSSVAAPAGAEVDPRTSLGVRTLAPAILVSTVEGAVREAQAARKERSAGETFFQGLRDLVQFVDSLDDFLPKRYQIVSKILRFISIKDFATTRLDRLKRTREDAIRKGDTFTAVLTAMVAALRDDEGARAYHQNQ</sequence>
<dbReference type="STRING" id="1254432.SCE1572_19680"/>
<dbReference type="HOGENOM" id="CLU_061966_0_0_7"/>
<dbReference type="Proteomes" id="UP000014803">
    <property type="component" value="Chromosome"/>
</dbReference>